<keyword evidence="3" id="KW-1185">Reference proteome</keyword>
<organism evidence="2 3">
    <name type="scientific">Setaria viridis</name>
    <name type="common">Green bristlegrass</name>
    <name type="synonym">Setaria italica subsp. viridis</name>
    <dbReference type="NCBI Taxonomy" id="4556"/>
    <lineage>
        <taxon>Eukaryota</taxon>
        <taxon>Viridiplantae</taxon>
        <taxon>Streptophyta</taxon>
        <taxon>Embryophyta</taxon>
        <taxon>Tracheophyta</taxon>
        <taxon>Spermatophyta</taxon>
        <taxon>Magnoliopsida</taxon>
        <taxon>Liliopsida</taxon>
        <taxon>Poales</taxon>
        <taxon>Poaceae</taxon>
        <taxon>PACMAD clade</taxon>
        <taxon>Panicoideae</taxon>
        <taxon>Panicodae</taxon>
        <taxon>Paniceae</taxon>
        <taxon>Cenchrinae</taxon>
        <taxon>Setaria</taxon>
    </lineage>
</organism>
<sequence>MEPVYSTRPRDSVPRYTGVPPNAAKAGRHSANLPPKPRCAASCDRSESGSRENPATPVAAAGSDARRRPGAHPPTAANASGYSRSVPLVVLADMAKLVRSPVEHSPVTGLKGWAAQAQPQAGGSRPAQNAPASTYRHRRGRCWLAARHVSNWHGTVACGEGHVDQTSGPARSTSSGASSLMEMV</sequence>
<evidence type="ECO:0000313" key="2">
    <source>
        <dbReference type="EMBL" id="TKW18757.1"/>
    </source>
</evidence>
<name>A0A4U6V4Q7_SETVI</name>
<dbReference type="EMBL" id="CM016556">
    <property type="protein sequence ID" value="TKW18757.1"/>
    <property type="molecule type" value="Genomic_DNA"/>
</dbReference>
<protein>
    <submittedName>
        <fullName evidence="2">Uncharacterized protein</fullName>
    </submittedName>
</protein>
<proteinExistence type="predicted"/>
<dbReference type="Proteomes" id="UP000298652">
    <property type="component" value="Chromosome 5"/>
</dbReference>
<reference evidence="2" key="1">
    <citation type="submission" date="2019-03" db="EMBL/GenBank/DDBJ databases">
        <title>WGS assembly of Setaria viridis.</title>
        <authorList>
            <person name="Huang P."/>
            <person name="Jenkins J."/>
            <person name="Grimwood J."/>
            <person name="Barry K."/>
            <person name="Healey A."/>
            <person name="Mamidi S."/>
            <person name="Sreedasyam A."/>
            <person name="Shu S."/>
            <person name="Feldman M."/>
            <person name="Wu J."/>
            <person name="Yu Y."/>
            <person name="Chen C."/>
            <person name="Johnson J."/>
            <person name="Rokhsar D."/>
            <person name="Baxter I."/>
            <person name="Schmutz J."/>
            <person name="Brutnell T."/>
            <person name="Kellogg E."/>
        </authorList>
    </citation>
    <scope>NUCLEOTIDE SEQUENCE [LARGE SCALE GENOMIC DNA]</scope>
</reference>
<feature type="compositionally biased region" description="Polar residues" evidence="1">
    <location>
        <begin position="164"/>
        <end position="178"/>
    </location>
</feature>
<gene>
    <name evidence="2" type="ORF">SEVIR_5G452601v2</name>
</gene>
<evidence type="ECO:0000313" key="3">
    <source>
        <dbReference type="Proteomes" id="UP000298652"/>
    </source>
</evidence>
<feature type="region of interest" description="Disordered" evidence="1">
    <location>
        <begin position="163"/>
        <end position="184"/>
    </location>
</feature>
<feature type="region of interest" description="Disordered" evidence="1">
    <location>
        <begin position="1"/>
        <end position="80"/>
    </location>
</feature>
<dbReference type="AlphaFoldDB" id="A0A4U6V4Q7"/>
<dbReference type="Gramene" id="TKW18757">
    <property type="protein sequence ID" value="TKW18757"/>
    <property type="gene ID" value="SEVIR_5G452601v2"/>
</dbReference>
<evidence type="ECO:0000256" key="1">
    <source>
        <dbReference type="SAM" id="MobiDB-lite"/>
    </source>
</evidence>
<accession>A0A4U6V4Q7</accession>